<reference evidence="2" key="1">
    <citation type="submission" date="2018-05" db="EMBL/GenBank/DDBJ databases">
        <authorList>
            <person name="Lanie J.A."/>
            <person name="Ng W.-L."/>
            <person name="Kazmierczak K.M."/>
            <person name="Andrzejewski T.M."/>
            <person name="Davidsen T.M."/>
            <person name="Wayne K.J."/>
            <person name="Tettelin H."/>
            <person name="Glass J.I."/>
            <person name="Rusch D."/>
            <person name="Podicherti R."/>
            <person name="Tsui H.-C.T."/>
            <person name="Winkler M.E."/>
        </authorList>
    </citation>
    <scope>NUCLEOTIDE SEQUENCE</scope>
</reference>
<evidence type="ECO:0000256" key="1">
    <source>
        <dbReference type="SAM" id="Phobius"/>
    </source>
</evidence>
<organism evidence="2">
    <name type="scientific">marine metagenome</name>
    <dbReference type="NCBI Taxonomy" id="408172"/>
    <lineage>
        <taxon>unclassified sequences</taxon>
        <taxon>metagenomes</taxon>
        <taxon>ecological metagenomes</taxon>
    </lineage>
</organism>
<proteinExistence type="predicted"/>
<name>A0A381N3T3_9ZZZZ</name>
<gene>
    <name evidence="2" type="ORF">METZ01_LOCUS1568</name>
</gene>
<sequence length="59" mass="6859">MFIGPTLLFQSFKNQDHPWFVPVLFVSIIICILSIFFGIKGLKNIMNSIFKKRESKVVK</sequence>
<dbReference type="EMBL" id="UINC01000082">
    <property type="protein sequence ID" value="SUZ48714.1"/>
    <property type="molecule type" value="Genomic_DNA"/>
</dbReference>
<dbReference type="AlphaFoldDB" id="A0A381N3T3"/>
<evidence type="ECO:0000313" key="2">
    <source>
        <dbReference type="EMBL" id="SUZ48714.1"/>
    </source>
</evidence>
<dbReference type="InterPro" id="IPR046077">
    <property type="entry name" value="DUF6095"/>
</dbReference>
<keyword evidence="1" id="KW-0472">Membrane</keyword>
<protein>
    <submittedName>
        <fullName evidence="2">Uncharacterized protein</fullName>
    </submittedName>
</protein>
<dbReference type="Pfam" id="PF19589">
    <property type="entry name" value="DUF6095"/>
    <property type="match status" value="1"/>
</dbReference>
<feature type="transmembrane region" description="Helical" evidence="1">
    <location>
        <begin position="20"/>
        <end position="42"/>
    </location>
</feature>
<keyword evidence="1" id="KW-1133">Transmembrane helix</keyword>
<accession>A0A381N3T3</accession>
<keyword evidence="1" id="KW-0812">Transmembrane</keyword>